<gene>
    <name evidence="1" type="ORF">vBAfaPQDWS595_61</name>
</gene>
<name>A0AAE8Y1E1_9CAUD</name>
<organism evidence="1 2">
    <name type="scientific">Alcaligenes phage vB_Af_QDWS595</name>
    <dbReference type="NCBI Taxonomy" id="2877946"/>
    <lineage>
        <taxon>Viruses</taxon>
        <taxon>Duplodnaviria</taxon>
        <taxon>Heunggongvirae</taxon>
        <taxon>Uroviricota</taxon>
        <taxon>Caudoviricetes</taxon>
        <taxon>Schitoviridae</taxon>
        <taxon>Petruschkyvirus</taxon>
        <taxon>Petruschkyvirus QDWS595</taxon>
    </lineage>
</organism>
<sequence length="31" mass="3708">MKYFMAIVVLAWFLVVVGLSYTAIHFIIKFW</sequence>
<evidence type="ECO:0000313" key="1">
    <source>
        <dbReference type="EMBL" id="UCR75545.1"/>
    </source>
</evidence>
<keyword evidence="2" id="KW-1185">Reference proteome</keyword>
<dbReference type="Proteomes" id="UP000827952">
    <property type="component" value="Segment"/>
</dbReference>
<dbReference type="EMBL" id="OK149171">
    <property type="protein sequence ID" value="UCR75545.1"/>
    <property type="molecule type" value="Genomic_DNA"/>
</dbReference>
<reference evidence="1" key="1">
    <citation type="submission" date="2021-09" db="EMBL/GenBank/DDBJ databases">
        <title>Complete genome analysis of a novel Alcaligenes phage vB_Af_QDWS595.</title>
        <authorList>
            <person name="Jing Y."/>
            <person name="Wang J."/>
        </authorList>
    </citation>
    <scope>NUCLEOTIDE SEQUENCE</scope>
</reference>
<accession>A0AAE8Y1E1</accession>
<proteinExistence type="predicted"/>
<evidence type="ECO:0000313" key="2">
    <source>
        <dbReference type="Proteomes" id="UP000827952"/>
    </source>
</evidence>
<protein>
    <submittedName>
        <fullName evidence="1">Uncharacterized protein</fullName>
    </submittedName>
</protein>